<dbReference type="Pfam" id="PF16787">
    <property type="entry name" value="NDC10_II"/>
    <property type="match status" value="1"/>
</dbReference>
<sequence>MFQRFQNKDEPLLAFAKSGEWFGVKVLKTDNSPTTAWKYSSFYNEFQKAIVAVDGIKTTKVTHIGRGSGARMADLAGVRQEIIRRQGPWNNSSMNGAYLTGLPRDTNYENVGWFSFNPGTFLFAILEPPVELPQKVW</sequence>
<dbReference type="InterPro" id="IPR031872">
    <property type="entry name" value="NDC10_II"/>
</dbReference>
<dbReference type="OrthoDB" id="2205501at2759"/>
<feature type="domain" description="Ndc10" evidence="1">
    <location>
        <begin position="4"/>
        <end position="107"/>
    </location>
</feature>
<protein>
    <recommendedName>
        <fullName evidence="1">Ndc10 domain-containing protein</fullName>
    </recommendedName>
</protein>
<evidence type="ECO:0000313" key="2">
    <source>
        <dbReference type="EMBL" id="KAG2208658.1"/>
    </source>
</evidence>
<dbReference type="Gene3D" id="1.10.443.20">
    <property type="entry name" value="Centromere DNA-binding protein complex CBF3 subunit, domain 2"/>
    <property type="match status" value="1"/>
</dbReference>
<name>A0A8H7V9S1_9FUNG</name>
<dbReference type="Proteomes" id="UP000603453">
    <property type="component" value="Unassembled WGS sequence"/>
</dbReference>
<organism evidence="2 3">
    <name type="scientific">Mucor saturninus</name>
    <dbReference type="NCBI Taxonomy" id="64648"/>
    <lineage>
        <taxon>Eukaryota</taxon>
        <taxon>Fungi</taxon>
        <taxon>Fungi incertae sedis</taxon>
        <taxon>Mucoromycota</taxon>
        <taxon>Mucoromycotina</taxon>
        <taxon>Mucoromycetes</taxon>
        <taxon>Mucorales</taxon>
        <taxon>Mucorineae</taxon>
        <taxon>Mucoraceae</taxon>
        <taxon>Mucor</taxon>
    </lineage>
</organism>
<proteinExistence type="predicted"/>
<accession>A0A8H7V9S1</accession>
<dbReference type="InterPro" id="IPR038279">
    <property type="entry name" value="Ndc10_dom2_sf"/>
</dbReference>
<dbReference type="GO" id="GO:0003677">
    <property type="term" value="F:DNA binding"/>
    <property type="evidence" value="ECO:0007669"/>
    <property type="project" value="InterPro"/>
</dbReference>
<comment type="caution">
    <text evidence="2">The sequence shown here is derived from an EMBL/GenBank/DDBJ whole genome shotgun (WGS) entry which is preliminary data.</text>
</comment>
<evidence type="ECO:0000313" key="3">
    <source>
        <dbReference type="Proteomes" id="UP000603453"/>
    </source>
</evidence>
<evidence type="ECO:0000259" key="1">
    <source>
        <dbReference type="Pfam" id="PF16787"/>
    </source>
</evidence>
<dbReference type="EMBL" id="JAEPRD010000018">
    <property type="protein sequence ID" value="KAG2208658.1"/>
    <property type="molecule type" value="Genomic_DNA"/>
</dbReference>
<reference evidence="2" key="1">
    <citation type="submission" date="2020-12" db="EMBL/GenBank/DDBJ databases">
        <title>Metabolic potential, ecology and presence of endohyphal bacteria is reflected in genomic diversity of Mucoromycotina.</title>
        <authorList>
            <person name="Muszewska A."/>
            <person name="Okrasinska A."/>
            <person name="Steczkiewicz K."/>
            <person name="Drgas O."/>
            <person name="Orlowska M."/>
            <person name="Perlinska-Lenart U."/>
            <person name="Aleksandrzak-Piekarczyk T."/>
            <person name="Szatraj K."/>
            <person name="Zielenkiewicz U."/>
            <person name="Pilsyk S."/>
            <person name="Malc E."/>
            <person name="Mieczkowski P."/>
            <person name="Kruszewska J.S."/>
            <person name="Biernat P."/>
            <person name="Pawlowska J."/>
        </authorList>
    </citation>
    <scope>NUCLEOTIDE SEQUENCE</scope>
    <source>
        <strain evidence="2">WA0000017839</strain>
    </source>
</reference>
<dbReference type="AlphaFoldDB" id="A0A8H7V9S1"/>
<gene>
    <name evidence="2" type="ORF">INT47_007756</name>
</gene>
<keyword evidence="3" id="KW-1185">Reference proteome</keyword>